<keyword evidence="2" id="KW-1185">Reference proteome</keyword>
<sequence>MDTIFSWLIEFKNRALFSPRKYEELLLPAYRPNMVYDDYTYKVEVLG</sequence>
<comment type="caution">
    <text evidence="1">The sequence shown here is derived from an EMBL/GenBank/DDBJ whole genome shotgun (WGS) entry which is preliminary data.</text>
</comment>
<evidence type="ECO:0000313" key="2">
    <source>
        <dbReference type="Proteomes" id="UP001519271"/>
    </source>
</evidence>
<organism evidence="1 2">
    <name type="scientific">Youngiibacter multivorans</name>
    <dbReference type="NCBI Taxonomy" id="937251"/>
    <lineage>
        <taxon>Bacteria</taxon>
        <taxon>Bacillati</taxon>
        <taxon>Bacillota</taxon>
        <taxon>Clostridia</taxon>
        <taxon>Eubacteriales</taxon>
        <taxon>Clostridiaceae</taxon>
        <taxon>Youngiibacter</taxon>
    </lineage>
</organism>
<proteinExistence type="predicted"/>
<dbReference type="Proteomes" id="UP001519271">
    <property type="component" value="Unassembled WGS sequence"/>
</dbReference>
<protein>
    <submittedName>
        <fullName evidence="1">Uncharacterized protein</fullName>
    </submittedName>
</protein>
<gene>
    <name evidence="1" type="ORF">J2Z34_000334</name>
</gene>
<evidence type="ECO:0000313" key="1">
    <source>
        <dbReference type="EMBL" id="MBP1917863.1"/>
    </source>
</evidence>
<name>A0ABS4FZZ2_9CLOT</name>
<dbReference type="EMBL" id="JAGGKC010000002">
    <property type="protein sequence ID" value="MBP1917863.1"/>
    <property type="molecule type" value="Genomic_DNA"/>
</dbReference>
<accession>A0ABS4FZZ2</accession>
<reference evidence="1 2" key="1">
    <citation type="submission" date="2021-03" db="EMBL/GenBank/DDBJ databases">
        <title>Genomic Encyclopedia of Type Strains, Phase IV (KMG-IV): sequencing the most valuable type-strain genomes for metagenomic binning, comparative biology and taxonomic classification.</title>
        <authorList>
            <person name="Goeker M."/>
        </authorList>
    </citation>
    <scope>NUCLEOTIDE SEQUENCE [LARGE SCALE GENOMIC DNA]</scope>
    <source>
        <strain evidence="1 2">DSM 6139</strain>
    </source>
</reference>
<dbReference type="RefSeq" id="WP_209458115.1">
    <property type="nucleotide sequence ID" value="NZ_JAGGKC010000002.1"/>
</dbReference>